<dbReference type="Gene3D" id="3.20.20.140">
    <property type="entry name" value="Metal-dependent hydrolases"/>
    <property type="match status" value="1"/>
</dbReference>
<dbReference type="InterPro" id="IPR011708">
    <property type="entry name" value="DNA_pol3_alpha_NTPase_dom"/>
</dbReference>
<dbReference type="EMBL" id="DVOG01000076">
    <property type="protein sequence ID" value="HIV04103.1"/>
    <property type="molecule type" value="Genomic_DNA"/>
</dbReference>
<keyword evidence="5" id="KW-0235">DNA replication</keyword>
<evidence type="ECO:0000256" key="3">
    <source>
        <dbReference type="ARBA" id="ARBA00022679"/>
    </source>
</evidence>
<dbReference type="Gene3D" id="1.10.10.1600">
    <property type="entry name" value="Bacterial DNA polymerase III alpha subunit, thumb domain"/>
    <property type="match status" value="1"/>
</dbReference>
<organism evidence="9 10">
    <name type="scientific">Candidatus Spyradosoma merdigallinarum</name>
    <dbReference type="NCBI Taxonomy" id="2840950"/>
    <lineage>
        <taxon>Bacteria</taxon>
        <taxon>Pseudomonadati</taxon>
        <taxon>Verrucomicrobiota</taxon>
        <taxon>Opitutia</taxon>
        <taxon>Opitutia incertae sedis</taxon>
        <taxon>Candidatus Spyradosoma</taxon>
    </lineage>
</organism>
<evidence type="ECO:0000313" key="9">
    <source>
        <dbReference type="EMBL" id="HIV04103.1"/>
    </source>
</evidence>
<dbReference type="InterPro" id="IPR041931">
    <property type="entry name" value="DNA_pol3_alpha_thumb_dom"/>
</dbReference>
<dbReference type="NCBIfam" id="NF004226">
    <property type="entry name" value="PRK05673.1"/>
    <property type="match status" value="1"/>
</dbReference>
<dbReference type="InterPro" id="IPR003141">
    <property type="entry name" value="Pol/His_phosphatase_N"/>
</dbReference>
<dbReference type="Pfam" id="PF17657">
    <property type="entry name" value="DNA_pol3_finger"/>
    <property type="match status" value="1"/>
</dbReference>
<dbReference type="EC" id="2.7.7.7" evidence="1"/>
<dbReference type="Pfam" id="PF14579">
    <property type="entry name" value="HHH_6"/>
    <property type="match status" value="1"/>
</dbReference>
<evidence type="ECO:0000256" key="4">
    <source>
        <dbReference type="ARBA" id="ARBA00022695"/>
    </source>
</evidence>
<dbReference type="InterPro" id="IPR004013">
    <property type="entry name" value="PHP_dom"/>
</dbReference>
<dbReference type="AlphaFoldDB" id="A0A9D1T0T0"/>
<evidence type="ECO:0000259" key="8">
    <source>
        <dbReference type="SMART" id="SM00481"/>
    </source>
</evidence>
<dbReference type="GO" id="GO:0006260">
    <property type="term" value="P:DNA replication"/>
    <property type="evidence" value="ECO:0007669"/>
    <property type="project" value="UniProtKB-KW"/>
</dbReference>
<keyword evidence="3 9" id="KW-0808">Transferase</keyword>
<comment type="catalytic activity">
    <reaction evidence="7">
        <text>DNA(n) + a 2'-deoxyribonucleoside 5'-triphosphate = DNA(n+1) + diphosphate</text>
        <dbReference type="Rhea" id="RHEA:22508"/>
        <dbReference type="Rhea" id="RHEA-COMP:17339"/>
        <dbReference type="Rhea" id="RHEA-COMP:17340"/>
        <dbReference type="ChEBI" id="CHEBI:33019"/>
        <dbReference type="ChEBI" id="CHEBI:61560"/>
        <dbReference type="ChEBI" id="CHEBI:173112"/>
        <dbReference type="EC" id="2.7.7.7"/>
    </reaction>
</comment>
<dbReference type="GO" id="GO:0008408">
    <property type="term" value="F:3'-5' exonuclease activity"/>
    <property type="evidence" value="ECO:0007669"/>
    <property type="project" value="InterPro"/>
</dbReference>
<accession>A0A9D1T0T0</accession>
<dbReference type="InterPro" id="IPR040982">
    <property type="entry name" value="DNA_pol3_finger"/>
</dbReference>
<evidence type="ECO:0000256" key="6">
    <source>
        <dbReference type="ARBA" id="ARBA00022932"/>
    </source>
</evidence>
<reference evidence="9" key="1">
    <citation type="submission" date="2020-10" db="EMBL/GenBank/DDBJ databases">
        <authorList>
            <person name="Gilroy R."/>
        </authorList>
    </citation>
    <scope>NUCLEOTIDE SEQUENCE</scope>
    <source>
        <strain evidence="9">10669</strain>
    </source>
</reference>
<evidence type="ECO:0000256" key="5">
    <source>
        <dbReference type="ARBA" id="ARBA00022705"/>
    </source>
</evidence>
<protein>
    <recommendedName>
        <fullName evidence="2">DNA polymerase III subunit alpha</fullName>
        <ecNumber evidence="1">2.7.7.7</ecNumber>
    </recommendedName>
</protein>
<dbReference type="PANTHER" id="PTHR32294">
    <property type="entry name" value="DNA POLYMERASE III SUBUNIT ALPHA"/>
    <property type="match status" value="1"/>
</dbReference>
<sequence length="1254" mass="140579">MPSEVPAPAPFSDFVHLHVHSQYSLLDGATSIKKLAAKAKADGMAAVALTDHGNMFGIKLFYDTCRKAGIKPILGCEVYVARRTRFDKGKNIPAGTDEKIDRSGNHLILLAKNLRGYRNLVRLVSLGYIEGNYYRPRIDKEILEKYKDGLIVCSACLAGEIPSKILAGDEAGAEEAARWFRRVFGEDFYLEVMRHPNSVNEETRGVYERQIIVEKGIFRIAEKLGIKVVATNDVHFLNAEDADAHDILLCLNSGKKVSDEKRLRYTRQEWFKTTDEMKALFGDRPDVLLNTLEVANKVGEYELDSPPIMPVFPIPEDFGSEAALRERISEDELKAEFGERYEKLGGAEKVYRIRFEADYLRHLTLAGARRRWGEDVPEDVRERIDFELNTIKLMGFPGYFLIVQDFIAAAREMGVLVGPGRGSAAGSVVAYCLGITAIDPMKYDLLFERFLNPDRISMPDIDIDFDDVGRGKVLDWVARKYGQDHVAHIVTFGSMAPRMAIKDVARVLDLPLAEANRLAKLVPARPKITMEAALAESPQLRDEKNSSDPLIVDTLRFAEALDGSIRQTGVHACGTLISRDPLIETIPVMPTPDDNLLTTQYDGHFVEPIGLLKMDFLGLKTLTILKNCLANVKAAKGVDVDIGAIPLDDEKTFGVFSRGETTGLFQFESAGMRKYLRLLRPNRFEDLVAMNALYRPGPMEYIPQFIRRKHGEDRIVYDHPLMERYLEDTYGITVYQEQVMLLSRELGQFTRGESDVLRKAMGKKQLDTMAKLQEKFHRGCLENPRFMEPLKGNRARAEQLIDKIWKDWTAFAEYAFNKSHSVCYAYVAYQTGYLKAHFPVEYMAAVLDSEMNNPEKMLGVIAECESMGIGVRGPNVNTSNELFTPDPANNAIHFGFMALKGLGGKIAQTIIEERSRGGKYKGFVDFMERIVPKRVSVKNAETGVVRELPINIGRNMISLIDAGGFDSCEQYEDRNHIQASFNAVRDFLQKNDADDTGTLELGIADERRSAADFIDRSGAPMSPLEKLRKEKELLGLYLSGHPLGFYAGLDAAVSTLSGPLDACAFSKTAKNHVVRVCGIIEDIYVKQTADRRVFATFSLETRKDKYNMICFASDYEENKGQIADGAQVVIDCELRYRDRQEEWSLQAVRISPLREQLPKLLKKVSFVLDADADVPAFLEKKLLPHLRENSGGTRVALAVRRPDDSLVECDLPEAAGTFFPAEKFAALVKDPAVVGYAVETSAPYRRPSRFPGRA</sequence>
<gene>
    <name evidence="9" type="primary">dnaE</name>
    <name evidence="9" type="ORF">IAC75_02995</name>
</gene>
<dbReference type="CDD" id="cd12113">
    <property type="entry name" value="PHP_PolIIIA_DnaE3"/>
    <property type="match status" value="1"/>
</dbReference>
<dbReference type="Proteomes" id="UP000886812">
    <property type="component" value="Unassembled WGS sequence"/>
</dbReference>
<dbReference type="PANTHER" id="PTHR32294:SF0">
    <property type="entry name" value="DNA POLYMERASE III SUBUNIT ALPHA"/>
    <property type="match status" value="1"/>
</dbReference>
<proteinExistence type="predicted"/>
<reference evidence="9" key="2">
    <citation type="journal article" date="2021" name="PeerJ">
        <title>Extensive microbial diversity within the chicken gut microbiome revealed by metagenomics and culture.</title>
        <authorList>
            <person name="Gilroy R."/>
            <person name="Ravi A."/>
            <person name="Getino M."/>
            <person name="Pursley I."/>
            <person name="Horton D.L."/>
            <person name="Alikhan N.F."/>
            <person name="Baker D."/>
            <person name="Gharbi K."/>
            <person name="Hall N."/>
            <person name="Watson M."/>
            <person name="Adriaenssens E.M."/>
            <person name="Foster-Nyarko E."/>
            <person name="Jarju S."/>
            <person name="Secka A."/>
            <person name="Antonio M."/>
            <person name="Oren A."/>
            <person name="Chaudhuri R.R."/>
            <person name="La Ragione R."/>
            <person name="Hildebrand F."/>
            <person name="Pallen M.J."/>
        </authorList>
    </citation>
    <scope>NUCLEOTIDE SEQUENCE</scope>
    <source>
        <strain evidence="9">10669</strain>
    </source>
</reference>
<dbReference type="InterPro" id="IPR029460">
    <property type="entry name" value="DNAPol_HHH"/>
</dbReference>
<keyword evidence="6" id="KW-0239">DNA-directed DNA polymerase</keyword>
<comment type="caution">
    <text evidence="9">The sequence shown here is derived from an EMBL/GenBank/DDBJ whole genome shotgun (WGS) entry which is preliminary data.</text>
</comment>
<dbReference type="InterPro" id="IPR004805">
    <property type="entry name" value="DnaE2/DnaE/PolC"/>
</dbReference>
<feature type="domain" description="Polymerase/histidinol phosphatase N-terminal" evidence="8">
    <location>
        <begin position="15"/>
        <end position="82"/>
    </location>
</feature>
<keyword evidence="4 9" id="KW-0548">Nucleotidyltransferase</keyword>
<name>A0A9D1T0T0_9BACT</name>
<dbReference type="SMART" id="SM00481">
    <property type="entry name" value="POLIIIAc"/>
    <property type="match status" value="1"/>
</dbReference>
<evidence type="ECO:0000256" key="2">
    <source>
        <dbReference type="ARBA" id="ARBA00019114"/>
    </source>
</evidence>
<dbReference type="NCBIfam" id="TIGR00594">
    <property type="entry name" value="polc"/>
    <property type="match status" value="1"/>
</dbReference>
<dbReference type="Pfam" id="PF07733">
    <property type="entry name" value="DNA_pol3_alpha"/>
    <property type="match status" value="1"/>
</dbReference>
<dbReference type="SUPFAM" id="SSF89550">
    <property type="entry name" value="PHP domain-like"/>
    <property type="match status" value="1"/>
</dbReference>
<evidence type="ECO:0000256" key="7">
    <source>
        <dbReference type="ARBA" id="ARBA00049244"/>
    </source>
</evidence>
<dbReference type="Pfam" id="PF02811">
    <property type="entry name" value="PHP"/>
    <property type="match status" value="1"/>
</dbReference>
<dbReference type="GO" id="GO:0003887">
    <property type="term" value="F:DNA-directed DNA polymerase activity"/>
    <property type="evidence" value="ECO:0007669"/>
    <property type="project" value="UniProtKB-KW"/>
</dbReference>
<dbReference type="InterPro" id="IPR016195">
    <property type="entry name" value="Pol/histidinol_Pase-like"/>
</dbReference>
<dbReference type="CDD" id="cd04485">
    <property type="entry name" value="DnaE_OBF"/>
    <property type="match status" value="1"/>
</dbReference>
<dbReference type="Gene3D" id="1.10.150.870">
    <property type="match status" value="1"/>
</dbReference>
<evidence type="ECO:0000256" key="1">
    <source>
        <dbReference type="ARBA" id="ARBA00012417"/>
    </source>
</evidence>
<evidence type="ECO:0000313" key="10">
    <source>
        <dbReference type="Proteomes" id="UP000886812"/>
    </source>
</evidence>